<protein>
    <recommendedName>
        <fullName evidence="15">SusC/RagA family TonB-linked outer membrane protein</fullName>
    </recommendedName>
</protein>
<dbReference type="EMBL" id="NBWU01000004">
    <property type="protein sequence ID" value="PCE63631.1"/>
    <property type="molecule type" value="Genomic_DNA"/>
</dbReference>
<dbReference type="NCBIfam" id="TIGR04057">
    <property type="entry name" value="SusC_RagA_signa"/>
    <property type="match status" value="1"/>
</dbReference>
<dbReference type="Gene3D" id="2.60.40.1120">
    <property type="entry name" value="Carboxypeptidase-like, regulatory domain"/>
    <property type="match status" value="1"/>
</dbReference>
<organism evidence="13 14">
    <name type="scientific">Sediminicola luteus</name>
    <dbReference type="NCBI Taxonomy" id="319238"/>
    <lineage>
        <taxon>Bacteria</taxon>
        <taxon>Pseudomonadati</taxon>
        <taxon>Bacteroidota</taxon>
        <taxon>Flavobacteriia</taxon>
        <taxon>Flavobacteriales</taxon>
        <taxon>Flavobacteriaceae</taxon>
        <taxon>Sediminicola</taxon>
    </lineage>
</organism>
<comment type="caution">
    <text evidence="13">The sequence shown here is derived from an EMBL/GenBank/DDBJ whole genome shotgun (WGS) entry which is preliminary data.</text>
</comment>
<evidence type="ECO:0000256" key="4">
    <source>
        <dbReference type="ARBA" id="ARBA00022692"/>
    </source>
</evidence>
<keyword evidence="14" id="KW-1185">Reference proteome</keyword>
<evidence type="ECO:0000259" key="11">
    <source>
        <dbReference type="Pfam" id="PF00593"/>
    </source>
</evidence>
<evidence type="ECO:0000259" key="12">
    <source>
        <dbReference type="Pfam" id="PF07715"/>
    </source>
</evidence>
<dbReference type="AlphaFoldDB" id="A0A2A4G5C8"/>
<evidence type="ECO:0000313" key="14">
    <source>
        <dbReference type="Proteomes" id="UP000219559"/>
    </source>
</evidence>
<dbReference type="SUPFAM" id="SSF56935">
    <property type="entry name" value="Porins"/>
    <property type="match status" value="1"/>
</dbReference>
<dbReference type="NCBIfam" id="TIGR04056">
    <property type="entry name" value="OMP_RagA_SusC"/>
    <property type="match status" value="1"/>
</dbReference>
<proteinExistence type="inferred from homology"/>
<evidence type="ECO:0000256" key="10">
    <source>
        <dbReference type="SAM" id="SignalP"/>
    </source>
</evidence>
<keyword evidence="5 9" id="KW-0798">TonB box</keyword>
<gene>
    <name evidence="13" type="ORF">B7P33_10120</name>
</gene>
<feature type="signal peptide" evidence="10">
    <location>
        <begin position="1"/>
        <end position="22"/>
    </location>
</feature>
<dbReference type="Pfam" id="PF13715">
    <property type="entry name" value="CarbopepD_reg_2"/>
    <property type="match status" value="1"/>
</dbReference>
<keyword evidence="6 8" id="KW-0472">Membrane</keyword>
<dbReference type="Gene3D" id="2.40.170.20">
    <property type="entry name" value="TonB-dependent receptor, beta-barrel domain"/>
    <property type="match status" value="1"/>
</dbReference>
<dbReference type="GO" id="GO:0009279">
    <property type="term" value="C:cell outer membrane"/>
    <property type="evidence" value="ECO:0007669"/>
    <property type="project" value="UniProtKB-SubCell"/>
</dbReference>
<evidence type="ECO:0000256" key="9">
    <source>
        <dbReference type="RuleBase" id="RU003357"/>
    </source>
</evidence>
<comment type="similarity">
    <text evidence="8 9">Belongs to the TonB-dependent receptor family.</text>
</comment>
<keyword evidence="4 8" id="KW-0812">Transmembrane</keyword>
<dbReference type="InterPro" id="IPR008969">
    <property type="entry name" value="CarboxyPept-like_regulatory"/>
</dbReference>
<evidence type="ECO:0000256" key="6">
    <source>
        <dbReference type="ARBA" id="ARBA00023136"/>
    </source>
</evidence>
<dbReference type="SUPFAM" id="SSF49464">
    <property type="entry name" value="Carboxypeptidase regulatory domain-like"/>
    <property type="match status" value="1"/>
</dbReference>
<evidence type="ECO:0008006" key="15">
    <source>
        <dbReference type="Google" id="ProtNLM"/>
    </source>
</evidence>
<evidence type="ECO:0000256" key="8">
    <source>
        <dbReference type="PROSITE-ProRule" id="PRU01360"/>
    </source>
</evidence>
<feature type="domain" description="TonB-dependent receptor plug" evidence="12">
    <location>
        <begin position="119"/>
        <end position="241"/>
    </location>
</feature>
<dbReference type="Proteomes" id="UP000219559">
    <property type="component" value="Unassembled WGS sequence"/>
</dbReference>
<evidence type="ECO:0000256" key="5">
    <source>
        <dbReference type="ARBA" id="ARBA00023077"/>
    </source>
</evidence>
<dbReference type="InterPro" id="IPR039426">
    <property type="entry name" value="TonB-dep_rcpt-like"/>
</dbReference>
<dbReference type="Pfam" id="PF07715">
    <property type="entry name" value="Plug"/>
    <property type="match status" value="1"/>
</dbReference>
<reference evidence="13 14" key="1">
    <citation type="submission" date="2017-04" db="EMBL/GenBank/DDBJ databases">
        <title>A new member of the family Flavobacteriaceae isolated from ascidians.</title>
        <authorList>
            <person name="Chen L."/>
        </authorList>
    </citation>
    <scope>NUCLEOTIDE SEQUENCE [LARGE SCALE GENOMIC DNA]</scope>
    <source>
        <strain evidence="13 14">HQA918</strain>
    </source>
</reference>
<evidence type="ECO:0000256" key="2">
    <source>
        <dbReference type="ARBA" id="ARBA00022448"/>
    </source>
</evidence>
<evidence type="ECO:0000256" key="3">
    <source>
        <dbReference type="ARBA" id="ARBA00022452"/>
    </source>
</evidence>
<dbReference type="PROSITE" id="PS52016">
    <property type="entry name" value="TONB_DEPENDENT_REC_3"/>
    <property type="match status" value="1"/>
</dbReference>
<sequence>MIKKLLSFLVFVSMLSVSTGYAQSKNVSGTVSDESGVPLPGVSVVVKGQARGASTDFDGNFSIDNVASTDVLVFSFIGFADQEVTVGSQSSFTITLAESAEALDEVVLTALGIEKQAKSIGYAQETVKGEELAGRQENNVIDALKGRVAGVQITNNDAGGGGSVNIVIRGGTNILPGRSDQPLIVVDGVPIQNDDTDQDRGSRRDWGSGINAVNPADIESMEVLKGANAAALYGSRGANGVILITTKKGRDNGGIGITYDFNARFEDIATTRDVQNVYGIGYNGWDKANPFPTNDNGNLAMPGVSYWGSGASWGPEMDGTPVEYYDGVVRPFSPQPNNLKEPYGIGETYVHSVSMQGANEKGSFRASFTDNKSERMEPNNHYDRFNASFNADYNLSSKVTAGLTFNYANIDNLNPRVLGDNDQGWGKALLYNWARSERVQLRMDNYLTPEGTLDPDYRYGRSGGIVWNLLQRKEMREIDRYFGAFTLNWQFTDWLNLMVRTGIDNANEQRTMKQPPQNPDGLDLKYSTGLSKDNSRNSEFLLTGNHQLTDDLGLTANFGGSQYYRKKYGLYSRDDRYWNNPNLYALDNAQQFVNGDRNRAINRIPNEEFWEKKINSLYGTLDFNFKDYLFLQVTGRNDWSSTLPDDANSYFYPSFNSSFVFTDAFQDAFAGMEWLNYGKVRGTWAQGAVDDSPYQTVPTYNIGSRFGEPASFVPGEIPATNLKPQKTDTWEAGLDLGMFNNRVNFNFTYYNKLSENQIMSGPLAWSTGFNSRRFNTGSMRNSGVEITVDATPISTNDFNWNVLFSFSKNKNEVVNLDDSGAIETLRITGLWGSNGPSIEAQPGQPYGQIMGWDFIYDDATGKPLVDEDGYLYTTNTRVALGNVTPDFLSGLINTFTYKDFTFNMIMDAKIGGDTYFSSKGVADGFGQSAESLRGRDTQYGGLSWTDGNGNARTDGMIEDAIVSPDAPVYNPETDSYDFSTSGENTSIIPARHYWAVRSSGWGAGAPTTHSVHENSWIRLTELSLGYNVPRKFLESFFIQNLSFNVFARNVGYLYKTAPDNLNPHSTINGGKLSGIEFGGSPITRTIGFGAKVSF</sequence>
<dbReference type="InterPro" id="IPR000531">
    <property type="entry name" value="Beta-barrel_TonB"/>
</dbReference>
<dbReference type="PANTHER" id="PTHR30069">
    <property type="entry name" value="TONB-DEPENDENT OUTER MEMBRANE RECEPTOR"/>
    <property type="match status" value="1"/>
</dbReference>
<comment type="subcellular location">
    <subcellularLocation>
        <location evidence="1 8">Cell outer membrane</location>
        <topology evidence="1 8">Multi-pass membrane protein</topology>
    </subcellularLocation>
</comment>
<dbReference type="OrthoDB" id="9768177at2"/>
<keyword evidence="10" id="KW-0732">Signal</keyword>
<dbReference type="Gene3D" id="2.170.130.10">
    <property type="entry name" value="TonB-dependent receptor, plug domain"/>
    <property type="match status" value="1"/>
</dbReference>
<evidence type="ECO:0000313" key="13">
    <source>
        <dbReference type="EMBL" id="PCE63631.1"/>
    </source>
</evidence>
<accession>A0A2A4G5C8</accession>
<dbReference type="GO" id="GO:0044718">
    <property type="term" value="P:siderophore transmembrane transport"/>
    <property type="evidence" value="ECO:0007669"/>
    <property type="project" value="TreeGrafter"/>
</dbReference>
<dbReference type="RefSeq" id="WP_097442347.1">
    <property type="nucleotide sequence ID" value="NZ_NBWU01000004.1"/>
</dbReference>
<feature type="chain" id="PRO_5012020029" description="SusC/RagA family TonB-linked outer membrane protein" evidence="10">
    <location>
        <begin position="23"/>
        <end position="1094"/>
    </location>
</feature>
<name>A0A2A4G5C8_9FLAO</name>
<dbReference type="GO" id="GO:0015344">
    <property type="term" value="F:siderophore uptake transmembrane transporter activity"/>
    <property type="evidence" value="ECO:0007669"/>
    <property type="project" value="TreeGrafter"/>
</dbReference>
<feature type="domain" description="TonB-dependent receptor-like beta-barrel" evidence="11">
    <location>
        <begin position="452"/>
        <end position="816"/>
    </location>
</feature>
<keyword evidence="7 8" id="KW-0998">Cell outer membrane</keyword>
<evidence type="ECO:0000256" key="7">
    <source>
        <dbReference type="ARBA" id="ARBA00023237"/>
    </source>
</evidence>
<keyword evidence="3 8" id="KW-1134">Transmembrane beta strand</keyword>
<dbReference type="PANTHER" id="PTHR30069:SF50">
    <property type="entry name" value="TONB-DEPENDENT RECEPTOR HI_1217-RELATED"/>
    <property type="match status" value="1"/>
</dbReference>
<dbReference type="Pfam" id="PF00593">
    <property type="entry name" value="TonB_dep_Rec_b-barrel"/>
    <property type="match status" value="1"/>
</dbReference>
<dbReference type="InterPro" id="IPR012910">
    <property type="entry name" value="Plug_dom"/>
</dbReference>
<dbReference type="InterPro" id="IPR037066">
    <property type="entry name" value="Plug_dom_sf"/>
</dbReference>
<dbReference type="InterPro" id="IPR023997">
    <property type="entry name" value="TonB-dep_OMP_SusC/RagA_CS"/>
</dbReference>
<evidence type="ECO:0000256" key="1">
    <source>
        <dbReference type="ARBA" id="ARBA00004571"/>
    </source>
</evidence>
<dbReference type="InterPro" id="IPR036942">
    <property type="entry name" value="Beta-barrel_TonB_sf"/>
</dbReference>
<keyword evidence="2 8" id="KW-0813">Transport</keyword>
<dbReference type="InterPro" id="IPR023996">
    <property type="entry name" value="TonB-dep_OMP_SusC/RagA"/>
</dbReference>